<dbReference type="SUPFAM" id="SSF51703">
    <property type="entry name" value="Cobalamin (vitamin B12)-dependent enzymes"/>
    <property type="match status" value="1"/>
</dbReference>
<dbReference type="Gene3D" id="3.20.20.240">
    <property type="entry name" value="Methylmalonyl-CoA mutase"/>
    <property type="match status" value="1"/>
</dbReference>
<dbReference type="GO" id="GO:0050097">
    <property type="term" value="F:methylaspartate mutase activity"/>
    <property type="evidence" value="ECO:0007669"/>
    <property type="project" value="InterPro"/>
</dbReference>
<dbReference type="Proteomes" id="UP000295680">
    <property type="component" value="Unassembled WGS sequence"/>
</dbReference>
<protein>
    <submittedName>
        <fullName evidence="6">Glutamate mutase subunit E</fullName>
    </submittedName>
</protein>
<comment type="caution">
    <text evidence="6">The sequence shown here is derived from an EMBL/GenBank/DDBJ whole genome shotgun (WGS) entry which is preliminary data.</text>
</comment>
<sequence>MLGGLGADAHSVGLSILRRALTEAGYRVDFLGIQNSLREFFEVAGGADVVMLSCMDGHARTYLAEFADLRTEFADIDTLWYIGGNLSVNDADRLLAELAPQGFSRVFPGYVDIPTVLSVLVEDLFVRPRKQAVIPVRRPELKTRPLPVPVDDRMSLADFRRIRREVLDTWRTGAGAADLEGNAKFLIRQPSFAQAQLSAGRVLLQPRSGVALVADQLELFKVLRDAGGDVLSYQIDSLTRSNAYDIAEQSIAESRSLCESVLNGFPMVNHGVEPLRRIISHVRTPLQTRHSTRDPRLLAEISCAGGVTGYEGGAICYNIPYFKDYPLAESLARWQYVDRLAGLYSDQFGVIIDREFFGTLTAVLIPPCLAITVTVIETLLAVGQGVRSVSLGCAEQGNRAQDIAAIRVLREFATRTLVNLGYHNVRVNTVFHQYMAAFPQDTRRAGELIVASATTAGLSGATRMLTKTPVEATRIPSAADNREGVTLSRFGLEMAQRTTVDEAAVAREERVLRLEVEQLLESVFVAGGGSLTVGVVNSFHKGLLDIPFAPSLENRGDVVTARDPSGAVRFLSVGNLQFSDEVREFHRSAMADRRRRSEWATVQHDVLQIQAGEYERWPLDG</sequence>
<name>A0A4R2JV48_9PSEU</name>
<dbReference type="NCBIfam" id="TIGR01503">
    <property type="entry name" value="MthylAspMut_E"/>
    <property type="match status" value="1"/>
</dbReference>
<dbReference type="Gene3D" id="3.90.970.10">
    <property type="match status" value="1"/>
</dbReference>
<dbReference type="GO" id="GO:0019670">
    <property type="term" value="P:anaerobic L-glutamate catabolic process"/>
    <property type="evidence" value="ECO:0007669"/>
    <property type="project" value="InterPro"/>
</dbReference>
<evidence type="ECO:0000313" key="6">
    <source>
        <dbReference type="EMBL" id="TCO61166.1"/>
    </source>
</evidence>
<keyword evidence="2" id="KW-0846">Cobalamin</keyword>
<dbReference type="InterPro" id="IPR006396">
    <property type="entry name" value="Glu_mut_E"/>
</dbReference>
<dbReference type="InterPro" id="IPR014714">
    <property type="entry name" value="Glu_mut_E_C_dom_sf"/>
</dbReference>
<dbReference type="GO" id="GO:0046872">
    <property type="term" value="F:metal ion binding"/>
    <property type="evidence" value="ECO:0007669"/>
    <property type="project" value="InterPro"/>
</dbReference>
<dbReference type="GO" id="GO:0031419">
    <property type="term" value="F:cobalamin binding"/>
    <property type="evidence" value="ECO:0007669"/>
    <property type="project" value="UniProtKB-KW"/>
</dbReference>
<dbReference type="InterPro" id="IPR016176">
    <property type="entry name" value="Cbl-dep_enz_cat"/>
</dbReference>
<dbReference type="AlphaFoldDB" id="A0A4R2JV48"/>
<dbReference type="InterPro" id="IPR006158">
    <property type="entry name" value="Cobalamin-bd"/>
</dbReference>
<keyword evidence="3" id="KW-0413">Isomerase</keyword>
<gene>
    <name evidence="6" type="ORF">EV192_103750</name>
</gene>
<proteinExistence type="predicted"/>
<evidence type="ECO:0000256" key="3">
    <source>
        <dbReference type="ARBA" id="ARBA00023235"/>
    </source>
</evidence>
<feature type="domain" description="B12-binding" evidence="5">
    <location>
        <begin position="1"/>
        <end position="127"/>
    </location>
</feature>
<keyword evidence="4" id="KW-0170">Cobalt</keyword>
<evidence type="ECO:0000256" key="1">
    <source>
        <dbReference type="ARBA" id="ARBA00001922"/>
    </source>
</evidence>
<dbReference type="Pfam" id="PF02310">
    <property type="entry name" value="B12-binding"/>
    <property type="match status" value="1"/>
</dbReference>
<dbReference type="Gene3D" id="3.40.50.280">
    <property type="entry name" value="Cobalamin-binding domain"/>
    <property type="match status" value="1"/>
</dbReference>
<dbReference type="EMBL" id="SLWS01000003">
    <property type="protein sequence ID" value="TCO61166.1"/>
    <property type="molecule type" value="Genomic_DNA"/>
</dbReference>
<evidence type="ECO:0000313" key="7">
    <source>
        <dbReference type="Proteomes" id="UP000295680"/>
    </source>
</evidence>
<reference evidence="6 7" key="1">
    <citation type="submission" date="2019-03" db="EMBL/GenBank/DDBJ databases">
        <title>Genomic Encyclopedia of Type Strains, Phase IV (KMG-IV): sequencing the most valuable type-strain genomes for metagenomic binning, comparative biology and taxonomic classification.</title>
        <authorList>
            <person name="Goeker M."/>
        </authorList>
    </citation>
    <scope>NUCLEOTIDE SEQUENCE [LARGE SCALE GENOMIC DNA]</scope>
    <source>
        <strain evidence="6 7">DSM 45934</strain>
    </source>
</reference>
<keyword evidence="7" id="KW-1185">Reference proteome</keyword>
<accession>A0A4R2JV48</accession>
<evidence type="ECO:0000256" key="2">
    <source>
        <dbReference type="ARBA" id="ARBA00022628"/>
    </source>
</evidence>
<dbReference type="Pfam" id="PF06368">
    <property type="entry name" value="Met_asp_mut_E"/>
    <property type="match status" value="1"/>
</dbReference>
<dbReference type="InterPro" id="IPR036724">
    <property type="entry name" value="Cobalamin-bd_sf"/>
</dbReference>
<dbReference type="PROSITE" id="PS51332">
    <property type="entry name" value="B12_BINDING"/>
    <property type="match status" value="1"/>
</dbReference>
<comment type="cofactor">
    <cofactor evidence="1">
        <name>adenosylcob(III)alamin</name>
        <dbReference type="ChEBI" id="CHEBI:18408"/>
    </cofactor>
</comment>
<evidence type="ECO:0000259" key="5">
    <source>
        <dbReference type="PROSITE" id="PS51332"/>
    </source>
</evidence>
<dbReference type="SUPFAM" id="SSF52242">
    <property type="entry name" value="Cobalamin (vitamin B12)-binding domain"/>
    <property type="match status" value="1"/>
</dbReference>
<evidence type="ECO:0000256" key="4">
    <source>
        <dbReference type="ARBA" id="ARBA00023285"/>
    </source>
</evidence>
<organism evidence="6 7">
    <name type="scientific">Actinocrispum wychmicini</name>
    <dbReference type="NCBI Taxonomy" id="1213861"/>
    <lineage>
        <taxon>Bacteria</taxon>
        <taxon>Bacillati</taxon>
        <taxon>Actinomycetota</taxon>
        <taxon>Actinomycetes</taxon>
        <taxon>Pseudonocardiales</taxon>
        <taxon>Pseudonocardiaceae</taxon>
        <taxon>Actinocrispum</taxon>
    </lineage>
</organism>